<evidence type="ECO:0000313" key="4">
    <source>
        <dbReference type="Proteomes" id="UP000002217"/>
    </source>
</evidence>
<dbReference type="PANTHER" id="PTHR37312">
    <property type="entry name" value="MEMBRANE-BOUND ACYLTRANSFERASE YKRP-RELATED"/>
    <property type="match status" value="1"/>
</dbReference>
<feature type="transmembrane region" description="Helical" evidence="1">
    <location>
        <begin position="146"/>
        <end position="164"/>
    </location>
</feature>
<keyword evidence="1" id="KW-0472">Membrane</keyword>
<dbReference type="InterPro" id="IPR052734">
    <property type="entry name" value="Nod_factor_acetyltransferase"/>
</dbReference>
<feature type="transmembrane region" description="Helical" evidence="1">
    <location>
        <begin position="113"/>
        <end position="139"/>
    </location>
</feature>
<dbReference type="STRING" id="485916.Dtox_2405"/>
<feature type="domain" description="Acyltransferase 3" evidence="2">
    <location>
        <begin position="7"/>
        <end position="308"/>
    </location>
</feature>
<evidence type="ECO:0000313" key="3">
    <source>
        <dbReference type="EMBL" id="ACV63216.1"/>
    </source>
</evidence>
<keyword evidence="3" id="KW-0808">Transferase</keyword>
<keyword evidence="1" id="KW-0812">Transmembrane</keyword>
<protein>
    <submittedName>
        <fullName evidence="3">Acyltransferase 3</fullName>
    </submittedName>
</protein>
<name>C8W0G1_DESAS</name>
<dbReference type="GO" id="GO:0016747">
    <property type="term" value="F:acyltransferase activity, transferring groups other than amino-acyl groups"/>
    <property type="evidence" value="ECO:0007669"/>
    <property type="project" value="InterPro"/>
</dbReference>
<feature type="transmembrane region" description="Helical" evidence="1">
    <location>
        <begin position="7"/>
        <end position="27"/>
    </location>
</feature>
<keyword evidence="4" id="KW-1185">Reference proteome</keyword>
<dbReference type="RefSeq" id="WP_015757917.1">
    <property type="nucleotide sequence ID" value="NC_013216.1"/>
</dbReference>
<proteinExistence type="predicted"/>
<dbReference type="AlphaFoldDB" id="C8W0G1"/>
<dbReference type="Proteomes" id="UP000002217">
    <property type="component" value="Chromosome"/>
</dbReference>
<keyword evidence="1" id="KW-1133">Transmembrane helix</keyword>
<feature type="transmembrane region" description="Helical" evidence="1">
    <location>
        <begin position="74"/>
        <end position="93"/>
    </location>
</feature>
<dbReference type="HOGENOM" id="CLU_023915_4_0_9"/>
<evidence type="ECO:0000256" key="1">
    <source>
        <dbReference type="SAM" id="Phobius"/>
    </source>
</evidence>
<dbReference type="Pfam" id="PF01757">
    <property type="entry name" value="Acyl_transf_3"/>
    <property type="match status" value="1"/>
</dbReference>
<feature type="transmembrane region" description="Helical" evidence="1">
    <location>
        <begin position="294"/>
        <end position="311"/>
    </location>
</feature>
<organism evidence="3 4">
    <name type="scientific">Desulfofarcimen acetoxidans (strain ATCC 49208 / DSM 771 / KCTC 5769 / VKM B-1644 / 5575)</name>
    <name type="common">Desulfotomaculum acetoxidans</name>
    <dbReference type="NCBI Taxonomy" id="485916"/>
    <lineage>
        <taxon>Bacteria</taxon>
        <taxon>Bacillati</taxon>
        <taxon>Bacillota</taxon>
        <taxon>Clostridia</taxon>
        <taxon>Eubacteriales</taxon>
        <taxon>Peptococcaceae</taxon>
        <taxon>Desulfofarcimen</taxon>
    </lineage>
</organism>
<feature type="transmembrane region" description="Helical" evidence="1">
    <location>
        <begin position="33"/>
        <end position="53"/>
    </location>
</feature>
<dbReference type="PANTHER" id="PTHR37312:SF1">
    <property type="entry name" value="MEMBRANE-BOUND ACYLTRANSFERASE YKRP-RELATED"/>
    <property type="match status" value="1"/>
</dbReference>
<dbReference type="OrthoDB" id="6623990at2"/>
<feature type="transmembrane region" description="Helical" evidence="1">
    <location>
        <begin position="232"/>
        <end position="252"/>
    </location>
</feature>
<sequence length="338" mass="39664">MILKREQWVDIFKGLLIIFVVISHSIPNEERGISYYIFWFHMPAFFIIGGYLFKPLNNWAEYKSFAFNKAIKFLVPYFTFLFVITFIHFMLTFQPSTILSDFIQVLYGGQKAIEYFGTFWFITCYLSTMLLFAGILLIFKSAKLRFLVLLFFYISAHIESWLALTYKIQIPWNIDVSLLSVVYFSIGYSGRQILHQINTKIFISALLLSTISIAADYFNIITYELNMKNLFYNNYVLDLVIPVLFLISLCGICQHLPKYNTKIIGYIGEKSLVIMYLHIPIRIIMAHLTTYNNVVYIFIGTIIPLLICKLFDYNEFTKMLFWGKIPKWINLANNAQQN</sequence>
<dbReference type="eggNOG" id="COG3594">
    <property type="taxonomic scope" value="Bacteria"/>
</dbReference>
<dbReference type="InterPro" id="IPR002656">
    <property type="entry name" value="Acyl_transf_3_dom"/>
</dbReference>
<keyword evidence="3" id="KW-0012">Acyltransferase</keyword>
<accession>C8W0G1</accession>
<gene>
    <name evidence="3" type="ordered locus">Dtox_2405</name>
</gene>
<reference evidence="3 4" key="1">
    <citation type="journal article" date="2009" name="Stand. Genomic Sci.">
        <title>Complete genome sequence of Desulfotomaculum acetoxidans type strain (5575).</title>
        <authorList>
            <person name="Spring S."/>
            <person name="Lapidus A."/>
            <person name="Schroder M."/>
            <person name="Gleim D."/>
            <person name="Sims D."/>
            <person name="Meincke L."/>
            <person name="Glavina Del Rio T."/>
            <person name="Tice H."/>
            <person name="Copeland A."/>
            <person name="Cheng J.F."/>
            <person name="Lucas S."/>
            <person name="Chen F."/>
            <person name="Nolan M."/>
            <person name="Bruce D."/>
            <person name="Goodwin L."/>
            <person name="Pitluck S."/>
            <person name="Ivanova N."/>
            <person name="Mavromatis K."/>
            <person name="Mikhailova N."/>
            <person name="Pati A."/>
            <person name="Chen A."/>
            <person name="Palaniappan K."/>
            <person name="Land M."/>
            <person name="Hauser L."/>
            <person name="Chang Y.J."/>
            <person name="Jeffries C.D."/>
            <person name="Chain P."/>
            <person name="Saunders E."/>
            <person name="Brettin T."/>
            <person name="Detter J.C."/>
            <person name="Goker M."/>
            <person name="Bristow J."/>
            <person name="Eisen J.A."/>
            <person name="Markowitz V."/>
            <person name="Hugenholtz P."/>
            <person name="Kyrpides N.C."/>
            <person name="Klenk H.P."/>
            <person name="Han C."/>
        </authorList>
    </citation>
    <scope>NUCLEOTIDE SEQUENCE [LARGE SCALE GENOMIC DNA]</scope>
    <source>
        <strain evidence="4">ATCC 49208 / DSM 771 / VKM B-1644</strain>
    </source>
</reference>
<feature type="transmembrane region" description="Helical" evidence="1">
    <location>
        <begin position="201"/>
        <end position="220"/>
    </location>
</feature>
<dbReference type="EMBL" id="CP001720">
    <property type="protein sequence ID" value="ACV63216.1"/>
    <property type="molecule type" value="Genomic_DNA"/>
</dbReference>
<feature type="transmembrane region" description="Helical" evidence="1">
    <location>
        <begin position="170"/>
        <end position="189"/>
    </location>
</feature>
<dbReference type="KEGG" id="dae:Dtox_2405"/>
<evidence type="ECO:0000259" key="2">
    <source>
        <dbReference type="Pfam" id="PF01757"/>
    </source>
</evidence>